<evidence type="ECO:0000313" key="1">
    <source>
        <dbReference type="EMBL" id="CAJ1379420.1"/>
    </source>
</evidence>
<reference evidence="1" key="1">
    <citation type="submission" date="2023-08" db="EMBL/GenBank/DDBJ databases">
        <authorList>
            <person name="Chen Y."/>
            <person name="Shah S."/>
            <person name="Dougan E. K."/>
            <person name="Thang M."/>
            <person name="Chan C."/>
        </authorList>
    </citation>
    <scope>NUCLEOTIDE SEQUENCE</scope>
</reference>
<proteinExistence type="predicted"/>
<name>A0AA36I3H3_9DINO</name>
<dbReference type="EMBL" id="CAUJNA010000628">
    <property type="protein sequence ID" value="CAJ1379420.1"/>
    <property type="molecule type" value="Genomic_DNA"/>
</dbReference>
<sequence>MLGFIERTGDLSHSWFFKTPDSWKTTHPYKLQHQGDIIEAIRASDGKTYEGELVSDSSNYGGGCECGKGGGSWGRICMRSKTPPAGGWRCTGKGGAVPEEIDFPYVRGYGDGNSCGSSSLSYYNWNAGTNFCNNGYKVVIMTT</sequence>
<accession>A0AA36I3H3</accession>
<organism evidence="1 2">
    <name type="scientific">Effrenium voratum</name>
    <dbReference type="NCBI Taxonomy" id="2562239"/>
    <lineage>
        <taxon>Eukaryota</taxon>
        <taxon>Sar</taxon>
        <taxon>Alveolata</taxon>
        <taxon>Dinophyceae</taxon>
        <taxon>Suessiales</taxon>
        <taxon>Symbiodiniaceae</taxon>
        <taxon>Effrenium</taxon>
    </lineage>
</organism>
<evidence type="ECO:0000313" key="2">
    <source>
        <dbReference type="Proteomes" id="UP001178507"/>
    </source>
</evidence>
<dbReference type="Proteomes" id="UP001178507">
    <property type="component" value="Unassembled WGS sequence"/>
</dbReference>
<comment type="caution">
    <text evidence="1">The sequence shown here is derived from an EMBL/GenBank/DDBJ whole genome shotgun (WGS) entry which is preliminary data.</text>
</comment>
<gene>
    <name evidence="1" type="ORF">EVOR1521_LOCUS7672</name>
</gene>
<dbReference type="AlphaFoldDB" id="A0AA36I3H3"/>
<protein>
    <submittedName>
        <fullName evidence="1">Uncharacterized protein</fullName>
    </submittedName>
</protein>
<keyword evidence="2" id="KW-1185">Reference proteome</keyword>